<dbReference type="EMBL" id="SAEB01000006">
    <property type="protein sequence ID" value="RVD86428.1"/>
    <property type="molecule type" value="Genomic_DNA"/>
</dbReference>
<gene>
    <name evidence="4" type="ORF">DFL_004704</name>
</gene>
<dbReference type="SMART" id="SM00248">
    <property type="entry name" value="ANK"/>
    <property type="match status" value="7"/>
</dbReference>
<keyword evidence="2 3" id="KW-0040">ANK repeat</keyword>
<dbReference type="Proteomes" id="UP000283090">
    <property type="component" value="Unassembled WGS sequence"/>
</dbReference>
<dbReference type="SUPFAM" id="SSF48403">
    <property type="entry name" value="Ankyrin repeat"/>
    <property type="match status" value="1"/>
</dbReference>
<keyword evidence="1" id="KW-0677">Repeat</keyword>
<evidence type="ECO:0000313" key="5">
    <source>
        <dbReference type="Proteomes" id="UP000283090"/>
    </source>
</evidence>
<comment type="caution">
    <text evidence="4">The sequence shown here is derived from an EMBL/GenBank/DDBJ whole genome shotgun (WGS) entry which is preliminary data.</text>
</comment>
<dbReference type="SUPFAM" id="SSF53474">
    <property type="entry name" value="alpha/beta-Hydrolases"/>
    <property type="match status" value="1"/>
</dbReference>
<dbReference type="PRINTS" id="PR01415">
    <property type="entry name" value="ANKYRIN"/>
</dbReference>
<dbReference type="InterPro" id="IPR036770">
    <property type="entry name" value="Ankyrin_rpt-contain_sf"/>
</dbReference>
<feature type="repeat" description="ANK" evidence="3">
    <location>
        <begin position="525"/>
        <end position="557"/>
    </location>
</feature>
<keyword evidence="5" id="KW-1185">Reference proteome</keyword>
<dbReference type="PROSITE" id="PS50297">
    <property type="entry name" value="ANK_REP_REGION"/>
    <property type="match status" value="5"/>
</dbReference>
<dbReference type="OrthoDB" id="1658288at2759"/>
<dbReference type="AlphaFoldDB" id="A0A437A5J0"/>
<dbReference type="PANTHER" id="PTHR24198">
    <property type="entry name" value="ANKYRIN REPEAT AND PROTEIN KINASE DOMAIN-CONTAINING PROTEIN"/>
    <property type="match status" value="1"/>
</dbReference>
<dbReference type="PANTHER" id="PTHR24198:SF165">
    <property type="entry name" value="ANKYRIN REPEAT-CONTAINING PROTEIN-RELATED"/>
    <property type="match status" value="1"/>
</dbReference>
<feature type="repeat" description="ANK" evidence="3">
    <location>
        <begin position="661"/>
        <end position="693"/>
    </location>
</feature>
<dbReference type="Gene3D" id="1.25.40.20">
    <property type="entry name" value="Ankyrin repeat-containing domain"/>
    <property type="match status" value="4"/>
</dbReference>
<sequence length="722" mass="80735">MASQKNRGTYRAVGLDKNTTKEEFESVLIGYLTAAEKDTMSISKLCLAPYPVDHGRTQTAIFKFKGGNPEFLKKKHIKDKRGAIIEIDSDFWGLTQLYHTEGEIRMDIVALTGLNAHAYGSWSSATDDDSNPMWLQDYLSTEYGLGPHCRSMIYGYNAKTAANASHDTNDYVKGFLQELRKARKEPKEKKRPLVLLGHSYGGLIIAHAFTRASWDNKYRSIYHSIIRIMCFGVPYRGINLEDVEQQVNSNPKRFSQGIGLLKIIAYEAGRITANTEYFRHLLKRTKTRLVTFYETVHTKKVEQVKKDGHVVEGEFARCGEYTIVVSKDSAVLGLGEDLEEDYDTDGDHSTIVKFTSRNNRTYTTVTDTLRSLLDIGEKEVNKRIIADQKEDKRQDEIADAIGSISQNPEEVKYMCSQMLRVAADADLHGLVKKLLKKGADPNLQAHDPRYKKCREDSRWLFDSAYAPETEEGAVKAAKYQNAVAEILESDVTALALATKRGNTGIVKLLLKSGAKPNLPCSFYLEGRTPLHEASRQSQSDIVKYLLKYGANPNAKTGLYETTPLHEVAHYGGFVASRLIDRGADVNAKKLHTGDTPLHIAARRGHTGTVYELQRYKADVAARNTAGSTPLHGAAEDGRVAVVLTLLAETRNRDIVDIQNKEGETALHKAIESEELEIVRMLLDKGANREILTNDDLTAFDLAAEIGNDEIENLLKRYHAVRC</sequence>
<dbReference type="InterPro" id="IPR029058">
    <property type="entry name" value="AB_hydrolase_fold"/>
</dbReference>
<dbReference type="InterPro" id="IPR002110">
    <property type="entry name" value="Ankyrin_rpt"/>
</dbReference>
<dbReference type="RefSeq" id="XP_067491972.1">
    <property type="nucleotide sequence ID" value="XM_067633844.1"/>
</dbReference>
<evidence type="ECO:0000256" key="2">
    <source>
        <dbReference type="ARBA" id="ARBA00023043"/>
    </source>
</evidence>
<organism evidence="4 5">
    <name type="scientific">Arthrobotrys flagrans</name>
    <name type="common">Nematode-trapping fungus</name>
    <name type="synonym">Trichothecium flagrans</name>
    <dbReference type="NCBI Taxonomy" id="97331"/>
    <lineage>
        <taxon>Eukaryota</taxon>
        <taxon>Fungi</taxon>
        <taxon>Dikarya</taxon>
        <taxon>Ascomycota</taxon>
        <taxon>Pezizomycotina</taxon>
        <taxon>Orbiliomycetes</taxon>
        <taxon>Orbiliales</taxon>
        <taxon>Orbiliaceae</taxon>
        <taxon>Arthrobotrys</taxon>
    </lineage>
</organism>
<name>A0A437A5J0_ARTFL</name>
<dbReference type="GeneID" id="93587015"/>
<feature type="repeat" description="ANK" evidence="3">
    <location>
        <begin position="489"/>
        <end position="521"/>
    </location>
</feature>
<proteinExistence type="predicted"/>
<evidence type="ECO:0000256" key="1">
    <source>
        <dbReference type="ARBA" id="ARBA00022737"/>
    </source>
</evidence>
<evidence type="ECO:0000313" key="4">
    <source>
        <dbReference type="EMBL" id="RVD86428.1"/>
    </source>
</evidence>
<dbReference type="VEuPathDB" id="FungiDB:DFL_004704"/>
<dbReference type="STRING" id="97331.A0A437A5J0"/>
<reference evidence="4 5" key="1">
    <citation type="submission" date="2019-01" db="EMBL/GenBank/DDBJ databases">
        <title>Intercellular communication is required for trap formation in the nematode-trapping fungus Duddingtonia flagrans.</title>
        <authorList>
            <person name="Youssar L."/>
            <person name="Wernet V."/>
            <person name="Hensel N."/>
            <person name="Hildebrandt H.-G."/>
            <person name="Fischer R."/>
        </authorList>
    </citation>
    <scope>NUCLEOTIDE SEQUENCE [LARGE SCALE GENOMIC DNA]</scope>
    <source>
        <strain evidence="4 5">CBS H-5679</strain>
    </source>
</reference>
<dbReference type="PROSITE" id="PS50088">
    <property type="entry name" value="ANK_REPEAT"/>
    <property type="match status" value="5"/>
</dbReference>
<feature type="repeat" description="ANK" evidence="3">
    <location>
        <begin position="592"/>
        <end position="624"/>
    </location>
</feature>
<dbReference type="Gene3D" id="3.40.50.1820">
    <property type="entry name" value="alpha/beta hydrolase"/>
    <property type="match status" value="1"/>
</dbReference>
<dbReference type="Pfam" id="PF12796">
    <property type="entry name" value="Ank_2"/>
    <property type="match status" value="3"/>
</dbReference>
<feature type="repeat" description="ANK" evidence="3">
    <location>
        <begin position="625"/>
        <end position="657"/>
    </location>
</feature>
<protein>
    <submittedName>
        <fullName evidence="4">Uncharacterized protein</fullName>
    </submittedName>
</protein>
<evidence type="ECO:0000256" key="3">
    <source>
        <dbReference type="PROSITE-ProRule" id="PRU00023"/>
    </source>
</evidence>
<accession>A0A437A5J0</accession>